<keyword evidence="1" id="KW-0472">Membrane</keyword>
<keyword evidence="1" id="KW-1133">Transmembrane helix</keyword>
<keyword evidence="3" id="KW-1185">Reference proteome</keyword>
<dbReference type="HOGENOM" id="CLU_3173691_0_0_9"/>
<gene>
    <name evidence="2" type="ordered locus">SGO_1352</name>
</gene>
<dbReference type="Proteomes" id="UP000001131">
    <property type="component" value="Chromosome"/>
</dbReference>
<evidence type="ECO:0000313" key="3">
    <source>
        <dbReference type="Proteomes" id="UP000001131"/>
    </source>
</evidence>
<dbReference type="STRING" id="467705.SGO_1352"/>
<organism evidence="2 3">
    <name type="scientific">Streptococcus gordonii (strain Challis / ATCC 35105 / BCRC 15272 / CH1 / DL1 / V288)</name>
    <dbReference type="NCBI Taxonomy" id="467705"/>
    <lineage>
        <taxon>Bacteria</taxon>
        <taxon>Bacillati</taxon>
        <taxon>Bacillota</taxon>
        <taxon>Bacilli</taxon>
        <taxon>Lactobacillales</taxon>
        <taxon>Streptococcaceae</taxon>
        <taxon>Streptococcus</taxon>
    </lineage>
</organism>
<protein>
    <submittedName>
        <fullName evidence="2">Uncharacterized protein</fullName>
    </submittedName>
</protein>
<dbReference type="KEGG" id="sgo:SGO_1352"/>
<dbReference type="AlphaFoldDB" id="A8AXX3"/>
<proteinExistence type="predicted"/>
<sequence>MKKYTLYRKVAIILAVIHILFIVWMMKDTSIFPKLSIISGLFKVDVV</sequence>
<keyword evidence="1" id="KW-0812">Transmembrane</keyword>
<name>A8AXX3_STRGC</name>
<feature type="transmembrane region" description="Helical" evidence="1">
    <location>
        <begin position="6"/>
        <end position="26"/>
    </location>
</feature>
<reference evidence="2 3" key="1">
    <citation type="journal article" date="2007" name="J. Bacteriol.">
        <title>Genome-wide transcriptional changes in Streptococcus gordonii in response to competence signaling peptide.</title>
        <authorList>
            <person name="Vickerman M.M."/>
            <person name="Iobst S."/>
            <person name="Jesionowski A.M."/>
            <person name="Gill S.R."/>
        </authorList>
    </citation>
    <scope>NUCLEOTIDE SEQUENCE [LARGE SCALE GENOMIC DNA]</scope>
    <source>
        <strain evidence="3">Challis / ATCC 35105 / BCRC 15272 / CH1 / DL1 / V288</strain>
    </source>
</reference>
<dbReference type="EMBL" id="CP000725">
    <property type="protein sequence ID" value="ABV10695.1"/>
    <property type="molecule type" value="Genomic_DNA"/>
</dbReference>
<accession>A8AXX3</accession>
<evidence type="ECO:0000256" key="1">
    <source>
        <dbReference type="SAM" id="Phobius"/>
    </source>
</evidence>
<evidence type="ECO:0000313" key="2">
    <source>
        <dbReference type="EMBL" id="ABV10695.1"/>
    </source>
</evidence>